<evidence type="ECO:0000313" key="3">
    <source>
        <dbReference type="Proteomes" id="UP000824469"/>
    </source>
</evidence>
<name>A0AA38CBL0_TAXCH</name>
<proteinExistence type="predicted"/>
<evidence type="ECO:0000256" key="1">
    <source>
        <dbReference type="SAM" id="Coils"/>
    </source>
</evidence>
<gene>
    <name evidence="2" type="ORF">KI387_039944</name>
</gene>
<comment type="caution">
    <text evidence="2">The sequence shown here is derived from an EMBL/GenBank/DDBJ whole genome shotgun (WGS) entry which is preliminary data.</text>
</comment>
<reference evidence="2 3" key="1">
    <citation type="journal article" date="2021" name="Nat. Plants">
        <title>The Taxus genome provides insights into paclitaxel biosynthesis.</title>
        <authorList>
            <person name="Xiong X."/>
            <person name="Gou J."/>
            <person name="Liao Q."/>
            <person name="Li Y."/>
            <person name="Zhou Q."/>
            <person name="Bi G."/>
            <person name="Li C."/>
            <person name="Du R."/>
            <person name="Wang X."/>
            <person name="Sun T."/>
            <person name="Guo L."/>
            <person name="Liang H."/>
            <person name="Lu P."/>
            <person name="Wu Y."/>
            <person name="Zhang Z."/>
            <person name="Ro D.K."/>
            <person name="Shang Y."/>
            <person name="Huang S."/>
            <person name="Yan J."/>
        </authorList>
    </citation>
    <scope>NUCLEOTIDE SEQUENCE [LARGE SCALE GENOMIC DNA]</scope>
    <source>
        <strain evidence="2">Ta-2019</strain>
    </source>
</reference>
<sequence length="170" mass="19149">TQVTMGTSSESLQGEALSAMDALCKKLQEEKEKKRMLKEQNKHLLQALQRMGNAPPIAATETPEVLSQEKINEYTKIGEQGAAVSSWREKILRDSEEVITKFTGLYQSIDKANNELQEIAGPISEELDHARLQHETFQKMVDCPTDDLLKFGVIDHPRAHNKALVTLDYQ</sequence>
<dbReference type="Proteomes" id="UP000824469">
    <property type="component" value="Unassembled WGS sequence"/>
</dbReference>
<protein>
    <submittedName>
        <fullName evidence="2">Uncharacterized protein</fullName>
    </submittedName>
</protein>
<keyword evidence="3" id="KW-1185">Reference proteome</keyword>
<dbReference type="EMBL" id="JAHRHJ020000011">
    <property type="protein sequence ID" value="KAH9296356.1"/>
    <property type="molecule type" value="Genomic_DNA"/>
</dbReference>
<dbReference type="AlphaFoldDB" id="A0AA38CBL0"/>
<organism evidence="2 3">
    <name type="scientific">Taxus chinensis</name>
    <name type="common">Chinese yew</name>
    <name type="synonym">Taxus wallichiana var. chinensis</name>
    <dbReference type="NCBI Taxonomy" id="29808"/>
    <lineage>
        <taxon>Eukaryota</taxon>
        <taxon>Viridiplantae</taxon>
        <taxon>Streptophyta</taxon>
        <taxon>Embryophyta</taxon>
        <taxon>Tracheophyta</taxon>
        <taxon>Spermatophyta</taxon>
        <taxon>Pinopsida</taxon>
        <taxon>Pinidae</taxon>
        <taxon>Conifers II</taxon>
        <taxon>Cupressales</taxon>
        <taxon>Taxaceae</taxon>
        <taxon>Taxus</taxon>
    </lineage>
</organism>
<feature type="coiled-coil region" evidence="1">
    <location>
        <begin position="20"/>
        <end position="47"/>
    </location>
</feature>
<accession>A0AA38CBL0</accession>
<feature type="non-terminal residue" evidence="2">
    <location>
        <position position="170"/>
    </location>
</feature>
<feature type="non-terminal residue" evidence="2">
    <location>
        <position position="1"/>
    </location>
</feature>
<keyword evidence="1" id="KW-0175">Coiled coil</keyword>
<evidence type="ECO:0000313" key="2">
    <source>
        <dbReference type="EMBL" id="KAH9296356.1"/>
    </source>
</evidence>